<evidence type="ECO:0008006" key="4">
    <source>
        <dbReference type="Google" id="ProtNLM"/>
    </source>
</evidence>
<evidence type="ECO:0000313" key="2">
    <source>
        <dbReference type="EMBL" id="UYP44131.1"/>
    </source>
</evidence>
<keyword evidence="1" id="KW-0812">Transmembrane</keyword>
<keyword evidence="1" id="KW-1133">Transmembrane helix</keyword>
<dbReference type="EMBL" id="CP104013">
    <property type="protein sequence ID" value="UYP44131.1"/>
    <property type="molecule type" value="Genomic_DNA"/>
</dbReference>
<sequence>MLKKNYIYVTKHTNQYSKYFTILIGIIIFSFLKVNIIILESKIYSNDIEHIPKSALHLQLVNESIPHIISPGNQTFFEFDPEKTFQWSVSDPNCSYSANYSILLNFGLMDNHTNLSWFESAQIHFSAADISPGIYNLTLQVNDGWGAEANDTIILTITPNEAPTITGNRGVFIFLDEEYNGAPISLNWTIKDNHTNNSFYSIFCDSNPIPNHQNISWNSGDQIAIRTCNITENEYTYVLRAFDGYGKNSSYIVEIFWDKTGFVEEIVEEVAEEVLEEVIEELFDGDGYFPGYDVLWICLIGLSTIFLCVRIEKRKRIVK</sequence>
<keyword evidence="1" id="KW-0472">Membrane</keyword>
<protein>
    <recommendedName>
        <fullName evidence="4">PKD domain-containing protein</fullName>
    </recommendedName>
</protein>
<accession>A0ABY6HNK0</accession>
<name>A0ABY6HNK0_9ARCH</name>
<keyword evidence="3" id="KW-1185">Reference proteome</keyword>
<gene>
    <name evidence="2" type="ORF">NEF87_000416</name>
</gene>
<feature type="transmembrane region" description="Helical" evidence="1">
    <location>
        <begin position="294"/>
        <end position="311"/>
    </location>
</feature>
<evidence type="ECO:0000313" key="3">
    <source>
        <dbReference type="Proteomes" id="UP001208689"/>
    </source>
</evidence>
<dbReference type="Proteomes" id="UP001208689">
    <property type="component" value="Chromosome"/>
</dbReference>
<feature type="transmembrane region" description="Helical" evidence="1">
    <location>
        <begin position="20"/>
        <end position="39"/>
    </location>
</feature>
<evidence type="ECO:0000256" key="1">
    <source>
        <dbReference type="SAM" id="Phobius"/>
    </source>
</evidence>
<reference evidence="2" key="1">
    <citation type="submission" date="2022-09" db="EMBL/GenBank/DDBJ databases">
        <title>Actin cytoskeleton and complex cell architecture in an #Asgard archaeon.</title>
        <authorList>
            <person name="Ponce Toledo R.I."/>
            <person name="Schleper C."/>
            <person name="Rodrigues Oliveira T."/>
            <person name="Wollweber F."/>
            <person name="Xu J."/>
            <person name="Rittmann S."/>
            <person name="Klingl A."/>
            <person name="Pilhofer M."/>
        </authorList>
    </citation>
    <scope>NUCLEOTIDE SEQUENCE</scope>
    <source>
        <strain evidence="2">B-35</strain>
    </source>
</reference>
<proteinExistence type="predicted"/>
<organism evidence="2 3">
    <name type="scientific">Candidatus Lokiarchaeum ossiferum</name>
    <dbReference type="NCBI Taxonomy" id="2951803"/>
    <lineage>
        <taxon>Archaea</taxon>
        <taxon>Promethearchaeati</taxon>
        <taxon>Promethearchaeota</taxon>
        <taxon>Promethearchaeia</taxon>
        <taxon>Promethearchaeales</taxon>
        <taxon>Promethearchaeaceae</taxon>
        <taxon>Candidatus Lokiarchaeum</taxon>
    </lineage>
</organism>